<organism evidence="1 2">
    <name type="scientific">Paraconiothyrium brasiliense</name>
    <dbReference type="NCBI Taxonomy" id="300254"/>
    <lineage>
        <taxon>Eukaryota</taxon>
        <taxon>Fungi</taxon>
        <taxon>Dikarya</taxon>
        <taxon>Ascomycota</taxon>
        <taxon>Pezizomycotina</taxon>
        <taxon>Dothideomycetes</taxon>
        <taxon>Pleosporomycetidae</taxon>
        <taxon>Pleosporales</taxon>
        <taxon>Massarineae</taxon>
        <taxon>Didymosphaeriaceae</taxon>
        <taxon>Paraconiothyrium</taxon>
    </lineage>
</organism>
<evidence type="ECO:0000313" key="1">
    <source>
        <dbReference type="EMBL" id="KAL1596516.1"/>
    </source>
</evidence>
<name>A0ABR3QWI2_9PLEO</name>
<evidence type="ECO:0000313" key="2">
    <source>
        <dbReference type="Proteomes" id="UP001521785"/>
    </source>
</evidence>
<proteinExistence type="predicted"/>
<keyword evidence="2" id="KW-1185">Reference proteome</keyword>
<comment type="caution">
    <text evidence="1">The sequence shown here is derived from an EMBL/GenBank/DDBJ whole genome shotgun (WGS) entry which is preliminary data.</text>
</comment>
<dbReference type="Proteomes" id="UP001521785">
    <property type="component" value="Unassembled WGS sequence"/>
</dbReference>
<accession>A0ABR3QWI2</accession>
<gene>
    <name evidence="1" type="ORF">SLS60_009163</name>
</gene>
<sequence length="69" mass="7469">MSALKLKNFAKPDAAPGRQAARTSDHGAFPKTPIKSIVSWIPLIAGCSVPLFIWSKTFWNATAPITSKE</sequence>
<protein>
    <submittedName>
        <fullName evidence="1">Uncharacterized protein</fullName>
    </submittedName>
</protein>
<dbReference type="EMBL" id="JAKJXO020000014">
    <property type="protein sequence ID" value="KAL1596516.1"/>
    <property type="molecule type" value="Genomic_DNA"/>
</dbReference>
<reference evidence="1 2" key="1">
    <citation type="submission" date="2024-02" db="EMBL/GenBank/DDBJ databases">
        <title>De novo assembly and annotation of 12 fungi associated with fruit tree decline syndrome in Ontario, Canada.</title>
        <authorList>
            <person name="Sulman M."/>
            <person name="Ellouze W."/>
            <person name="Ilyukhin E."/>
        </authorList>
    </citation>
    <scope>NUCLEOTIDE SEQUENCE [LARGE SCALE GENOMIC DNA]</scope>
    <source>
        <strain evidence="1 2">M42-189</strain>
    </source>
</reference>